<protein>
    <recommendedName>
        <fullName evidence="3">Signal peptidase I</fullName>
        <ecNumber evidence="3">3.4.21.89</ecNumber>
    </recommendedName>
</protein>
<dbReference type="AlphaFoldDB" id="A0A510J8X6"/>
<organism evidence="6 7">
    <name type="scientific">Pseudoleptotrichia goodfellowii</name>
    <dbReference type="NCBI Taxonomy" id="157692"/>
    <lineage>
        <taxon>Bacteria</taxon>
        <taxon>Fusobacteriati</taxon>
        <taxon>Fusobacteriota</taxon>
        <taxon>Fusobacteriia</taxon>
        <taxon>Fusobacteriales</taxon>
        <taxon>Leptotrichiaceae</taxon>
        <taxon>Pseudoleptotrichia</taxon>
    </lineage>
</organism>
<keyword evidence="3" id="KW-0472">Membrane</keyword>
<accession>A0A510J8X6</accession>
<proteinExistence type="inferred from homology"/>
<keyword evidence="4" id="KW-0175">Coiled coil</keyword>
<dbReference type="GO" id="GO:0009003">
    <property type="term" value="F:signal peptidase activity"/>
    <property type="evidence" value="ECO:0007669"/>
    <property type="project" value="UniProtKB-EC"/>
</dbReference>
<dbReference type="GO" id="GO:0004252">
    <property type="term" value="F:serine-type endopeptidase activity"/>
    <property type="evidence" value="ECO:0007669"/>
    <property type="project" value="InterPro"/>
</dbReference>
<evidence type="ECO:0000256" key="4">
    <source>
        <dbReference type="SAM" id="Coils"/>
    </source>
</evidence>
<dbReference type="PANTHER" id="PTHR43390">
    <property type="entry name" value="SIGNAL PEPTIDASE I"/>
    <property type="match status" value="1"/>
</dbReference>
<dbReference type="PRINTS" id="PR00727">
    <property type="entry name" value="LEADERPTASE"/>
</dbReference>
<feature type="active site" evidence="2">
    <location>
        <position position="281"/>
    </location>
</feature>
<keyword evidence="3" id="KW-0378">Hydrolase</keyword>
<name>A0A510J8X6_9FUSO</name>
<dbReference type="InterPro" id="IPR036286">
    <property type="entry name" value="LexA/Signal_pep-like_sf"/>
</dbReference>
<feature type="transmembrane region" description="Helical" evidence="3">
    <location>
        <begin position="6"/>
        <end position="22"/>
    </location>
</feature>
<evidence type="ECO:0000256" key="3">
    <source>
        <dbReference type="RuleBase" id="RU362042"/>
    </source>
</evidence>
<comment type="subcellular location">
    <subcellularLocation>
        <location evidence="3">Membrane</location>
        <topology evidence="3">Single-pass type II membrane protein</topology>
    </subcellularLocation>
</comment>
<dbReference type="CDD" id="cd06530">
    <property type="entry name" value="S26_SPase_I"/>
    <property type="match status" value="2"/>
</dbReference>
<dbReference type="KEGG" id="lgo:JCM16774_0549"/>
<dbReference type="InterPro" id="IPR000223">
    <property type="entry name" value="Pept_S26A_signal_pept_1"/>
</dbReference>
<reference evidence="6 7" key="1">
    <citation type="submission" date="2019-07" db="EMBL/GenBank/DDBJ databases">
        <title>Complete Genome Sequence of Leptotrichia goodfellowii Strain JCM 16774.</title>
        <authorList>
            <person name="Watanabe S."/>
            <person name="Cui L."/>
        </authorList>
    </citation>
    <scope>NUCLEOTIDE SEQUENCE [LARGE SCALE GENOMIC DNA]</scope>
    <source>
        <strain evidence="6 7">JCM16774</strain>
    </source>
</reference>
<gene>
    <name evidence="6" type="primary">lepB</name>
    <name evidence="6" type="ORF">JCM16774_0549</name>
</gene>
<keyword evidence="3" id="KW-0645">Protease</keyword>
<dbReference type="EC" id="3.4.21.89" evidence="3"/>
<dbReference type="EMBL" id="AP019822">
    <property type="protein sequence ID" value="BBM35624.1"/>
    <property type="molecule type" value="Genomic_DNA"/>
</dbReference>
<evidence type="ECO:0000256" key="2">
    <source>
        <dbReference type="PIRSR" id="PIRSR600223-1"/>
    </source>
</evidence>
<dbReference type="InterPro" id="IPR019533">
    <property type="entry name" value="Peptidase_S26"/>
</dbReference>
<dbReference type="NCBIfam" id="TIGR02227">
    <property type="entry name" value="sigpep_I_bact"/>
    <property type="match status" value="1"/>
</dbReference>
<keyword evidence="3" id="KW-1133">Transmembrane helix</keyword>
<evidence type="ECO:0000256" key="1">
    <source>
        <dbReference type="ARBA" id="ARBA00009370"/>
    </source>
</evidence>
<dbReference type="Proteomes" id="UP000321606">
    <property type="component" value="Chromosome"/>
</dbReference>
<evidence type="ECO:0000259" key="5">
    <source>
        <dbReference type="Pfam" id="PF10502"/>
    </source>
</evidence>
<dbReference type="Pfam" id="PF10502">
    <property type="entry name" value="Peptidase_S26"/>
    <property type="match status" value="2"/>
</dbReference>
<dbReference type="OrthoDB" id="9802919at2"/>
<comment type="catalytic activity">
    <reaction evidence="3">
        <text>Cleavage of hydrophobic, N-terminal signal or leader sequences from secreted and periplasmic proteins.</text>
        <dbReference type="EC" id="3.4.21.89"/>
    </reaction>
</comment>
<sequence>MNIILWGMFYLIMTVILLYFFIREKQVVNFIRKKEDEILKKIPMGDKGEEKRIKIGNIITVIGILVSVAFYFLVDKEPDPVIRIKIYGIYGMFVLNLSILVMREQHEWAFLANLVMLFLSKLMFNILDTNFYIYLFINMILAFPLIFLYRRHSKKRITESSLRNDLKPEEFNVELEKVKKETGLDTEEARKEMVELEKRKQSTLGKSFARLDTTVTAVILVLIIQTFYLGNYVIPTGSMEPTIKVKDRAFANMVKYKFGKPKVGDIIAFKEPVTDKIMYTKRITGTPGQTFQIKDISLTNLTDPSSERTEETNAGRIYLDDKISEVLNRPYSVEGLVQDKKIYIPKKGDKVKLDKIIMISKLYEKREEKETELLKDNFLLSQADWDGYKEDKNYLEITPEEFLSRINTNRDFKNIVGISDKFREDDPKLNVYYTFTLKVEGRDELVLPIQDFKYNDEKFMKLLKGETVTLDKNYYMAMGDNTTNSLDSRFFGYVSEDRIKGNLLFRWWPLNRIGLL</sequence>
<feature type="transmembrane region" description="Helical" evidence="3">
    <location>
        <begin position="55"/>
        <end position="74"/>
    </location>
</feature>
<feature type="coiled-coil region" evidence="4">
    <location>
        <begin position="179"/>
        <end position="206"/>
    </location>
</feature>
<evidence type="ECO:0000313" key="7">
    <source>
        <dbReference type="Proteomes" id="UP000321606"/>
    </source>
</evidence>
<dbReference type="GO" id="GO:0006465">
    <property type="term" value="P:signal peptide processing"/>
    <property type="evidence" value="ECO:0007669"/>
    <property type="project" value="InterPro"/>
</dbReference>
<comment type="caution">
    <text evidence="3">Lacks conserved residue(s) required for the propagation of feature annotation.</text>
</comment>
<dbReference type="STRING" id="714315.GCA_000516535_00550"/>
<dbReference type="RefSeq" id="WP_026737151.1">
    <property type="nucleotide sequence ID" value="NZ_AP019822.1"/>
</dbReference>
<dbReference type="SUPFAM" id="SSF51306">
    <property type="entry name" value="LexA/Signal peptidase"/>
    <property type="match status" value="1"/>
</dbReference>
<comment type="similarity">
    <text evidence="1 3">Belongs to the peptidase S26 family.</text>
</comment>
<dbReference type="GO" id="GO:0016020">
    <property type="term" value="C:membrane"/>
    <property type="evidence" value="ECO:0007669"/>
    <property type="project" value="UniProtKB-SubCell"/>
</dbReference>
<feature type="domain" description="Peptidase S26" evidence="5">
    <location>
        <begin position="453"/>
        <end position="508"/>
    </location>
</feature>
<evidence type="ECO:0000313" key="6">
    <source>
        <dbReference type="EMBL" id="BBM35624.1"/>
    </source>
</evidence>
<keyword evidence="3" id="KW-0812">Transmembrane</keyword>
<feature type="active site" evidence="2">
    <location>
        <position position="238"/>
    </location>
</feature>
<dbReference type="PANTHER" id="PTHR43390:SF1">
    <property type="entry name" value="CHLOROPLAST PROCESSING PEPTIDASE"/>
    <property type="match status" value="1"/>
</dbReference>
<feature type="transmembrane region" description="Helical" evidence="3">
    <location>
        <begin position="208"/>
        <end position="229"/>
    </location>
</feature>
<feature type="transmembrane region" description="Helical" evidence="3">
    <location>
        <begin position="132"/>
        <end position="149"/>
    </location>
</feature>
<feature type="transmembrane region" description="Helical" evidence="3">
    <location>
        <begin position="80"/>
        <end position="101"/>
    </location>
</feature>
<feature type="domain" description="Peptidase S26" evidence="5">
    <location>
        <begin position="212"/>
        <end position="317"/>
    </location>
</feature>
<feature type="transmembrane region" description="Helical" evidence="3">
    <location>
        <begin position="108"/>
        <end position="126"/>
    </location>
</feature>
<dbReference type="Gene3D" id="2.10.109.10">
    <property type="entry name" value="Umud Fragment, subunit A"/>
    <property type="match status" value="2"/>
</dbReference>